<gene>
    <name evidence="3" type="ORF">Y5W_01583</name>
</gene>
<evidence type="ECO:0000313" key="4">
    <source>
        <dbReference type="Proteomes" id="UP000662703"/>
    </source>
</evidence>
<keyword evidence="1" id="KW-0472">Membrane</keyword>
<protein>
    <submittedName>
        <fullName evidence="3">Flp pilus assembly protein CpaB-like protein</fullName>
    </submittedName>
</protein>
<accession>A0ABS0AQT8</accession>
<dbReference type="InterPro" id="IPR031571">
    <property type="entry name" value="RcpC_dom"/>
</dbReference>
<dbReference type="Pfam" id="PF16976">
    <property type="entry name" value="RcpC"/>
    <property type="match status" value="1"/>
</dbReference>
<feature type="domain" description="SAF" evidence="2">
    <location>
        <begin position="46"/>
        <end position="110"/>
    </location>
</feature>
<name>A0ABS0AQT8_9GAMM</name>
<evidence type="ECO:0000313" key="3">
    <source>
        <dbReference type="EMBL" id="MBF5056289.1"/>
    </source>
</evidence>
<dbReference type="CDD" id="cd11614">
    <property type="entry name" value="SAF_CpaB_FlgA_like"/>
    <property type="match status" value="1"/>
</dbReference>
<evidence type="ECO:0000259" key="2">
    <source>
        <dbReference type="SMART" id="SM00858"/>
    </source>
</evidence>
<dbReference type="Proteomes" id="UP000662703">
    <property type="component" value="Unassembled WGS sequence"/>
</dbReference>
<organism evidence="3 4">
    <name type="scientific">Alloalcanivorax profundimaris</name>
    <dbReference type="NCBI Taxonomy" id="2735259"/>
    <lineage>
        <taxon>Bacteria</taxon>
        <taxon>Pseudomonadati</taxon>
        <taxon>Pseudomonadota</taxon>
        <taxon>Gammaproteobacteria</taxon>
        <taxon>Oceanospirillales</taxon>
        <taxon>Alcanivoracaceae</taxon>
        <taxon>Alloalcanivorax</taxon>
    </lineage>
</organism>
<feature type="transmembrane region" description="Helical" evidence="1">
    <location>
        <begin position="6"/>
        <end position="28"/>
    </location>
</feature>
<comment type="caution">
    <text evidence="3">The sequence shown here is derived from an EMBL/GenBank/DDBJ whole genome shotgun (WGS) entry which is preliminary data.</text>
</comment>
<dbReference type="NCBIfam" id="TIGR03177">
    <property type="entry name" value="pilus_cpaB"/>
    <property type="match status" value="1"/>
</dbReference>
<dbReference type="InterPro" id="IPR013974">
    <property type="entry name" value="SAF"/>
</dbReference>
<dbReference type="InterPro" id="IPR017592">
    <property type="entry name" value="Pilus_assmbl_Flp-typ_CpaB"/>
</dbReference>
<dbReference type="Pfam" id="PF08666">
    <property type="entry name" value="SAF"/>
    <property type="match status" value="1"/>
</dbReference>
<dbReference type="SMART" id="SM00858">
    <property type="entry name" value="SAF"/>
    <property type="match status" value="1"/>
</dbReference>
<evidence type="ECO:0000256" key="1">
    <source>
        <dbReference type="SAM" id="Phobius"/>
    </source>
</evidence>
<proteinExistence type="predicted"/>
<keyword evidence="4" id="KW-1185">Reference proteome</keyword>
<keyword evidence="1" id="KW-1133">Transmembrane helix</keyword>
<dbReference type="EMBL" id="ARXX01000020">
    <property type="protein sequence ID" value="MBF5056289.1"/>
    <property type="molecule type" value="Genomic_DNA"/>
</dbReference>
<keyword evidence="1" id="KW-0812">Transmembrane</keyword>
<sequence length="297" mass="31989">MKKYTAIIMLVVAIGLAVLAGWLGLTYLENREASIRSELARQKEPVQIVVASRDLYPGDPVDGSTMAIREIPREFVPSGAISVSQYDGVSGLRLKMPMKEGTALISAFIAGMQGVGSFSELLRPGERAITVDASPVDSSENLLQAGDHIDLLSVVDEGGAFYMEKLLDNITVLATGPRTMADMGFGDDGQPYSSITVGVPVEDVAKMLRARAAGELSFLLRHPDDEKVANYGQAQGRDGIEMLAGGEANNGQLNANTYRAGDQERRYWNKQAAGQGRVYQLAEGAWDTETVSESNEK</sequence>
<reference evidence="3 4" key="1">
    <citation type="submission" date="2012-09" db="EMBL/GenBank/DDBJ databases">
        <title>Genome Sequence of alkane-degrading Bacterium Alcanivorax sp. 521-1.</title>
        <authorList>
            <person name="Lai Q."/>
            <person name="Shao Z."/>
        </authorList>
    </citation>
    <scope>NUCLEOTIDE SEQUENCE [LARGE SCALE GENOMIC DNA]</scope>
    <source>
        <strain evidence="3 4">521-1</strain>
    </source>
</reference>
<dbReference type="RefSeq" id="WP_194864816.1">
    <property type="nucleotide sequence ID" value="NZ_ARXX01000020.1"/>
</dbReference>